<dbReference type="CDD" id="cd11079">
    <property type="entry name" value="Cyp_unk"/>
    <property type="match status" value="1"/>
</dbReference>
<dbReference type="InterPro" id="IPR036396">
    <property type="entry name" value="Cyt_P450_sf"/>
</dbReference>
<dbReference type="GO" id="GO:0005506">
    <property type="term" value="F:iron ion binding"/>
    <property type="evidence" value="ECO:0007669"/>
    <property type="project" value="InterPro"/>
</dbReference>
<dbReference type="EMBL" id="VCMV01000015">
    <property type="protein sequence ID" value="KAB0266820.1"/>
    <property type="molecule type" value="Genomic_DNA"/>
</dbReference>
<protein>
    <submittedName>
        <fullName evidence="3">Cytochrome P450</fullName>
    </submittedName>
</protein>
<dbReference type="InterPro" id="IPR002397">
    <property type="entry name" value="Cyt_P450_B"/>
</dbReference>
<dbReference type="InterPro" id="IPR001128">
    <property type="entry name" value="Cyt_P450"/>
</dbReference>
<organism evidence="3 4">
    <name type="scientific">Microvirga brassicacearum</name>
    <dbReference type="NCBI Taxonomy" id="2580413"/>
    <lineage>
        <taxon>Bacteria</taxon>
        <taxon>Pseudomonadati</taxon>
        <taxon>Pseudomonadota</taxon>
        <taxon>Alphaproteobacteria</taxon>
        <taxon>Hyphomicrobiales</taxon>
        <taxon>Methylobacteriaceae</taxon>
        <taxon>Microvirga</taxon>
    </lineage>
</organism>
<dbReference type="GO" id="GO:0016705">
    <property type="term" value="F:oxidoreductase activity, acting on paired donors, with incorporation or reduction of molecular oxygen"/>
    <property type="evidence" value="ECO:0007669"/>
    <property type="project" value="InterPro"/>
</dbReference>
<gene>
    <name evidence="3" type="ORF">FEZ63_12065</name>
</gene>
<dbReference type="Pfam" id="PF00067">
    <property type="entry name" value="p450"/>
    <property type="match status" value="1"/>
</dbReference>
<dbReference type="OrthoDB" id="9801155at2"/>
<dbReference type="PRINTS" id="PR00359">
    <property type="entry name" value="BP450"/>
</dbReference>
<evidence type="ECO:0000256" key="2">
    <source>
        <dbReference type="ARBA" id="ARBA00010617"/>
    </source>
</evidence>
<evidence type="ECO:0000256" key="1">
    <source>
        <dbReference type="ARBA" id="ARBA00001971"/>
    </source>
</evidence>
<comment type="cofactor">
    <cofactor evidence="1">
        <name>heme</name>
        <dbReference type="ChEBI" id="CHEBI:30413"/>
    </cofactor>
</comment>
<keyword evidence="4" id="KW-1185">Reference proteome</keyword>
<reference evidence="3 4" key="1">
    <citation type="journal article" date="2019" name="Microorganisms">
        <title>Genome Insights into the Novel Species Microvirga brassicacearum, a Rapeseed Endophyte with Biotechnological Potential.</title>
        <authorList>
            <person name="Jimenez-Gomez A."/>
            <person name="Saati-Santamaria Z."/>
            <person name="Igual J.M."/>
            <person name="Rivas R."/>
            <person name="Mateos P.F."/>
            <person name="Garcia-Fraile P."/>
        </authorList>
    </citation>
    <scope>NUCLEOTIDE SEQUENCE [LARGE SCALE GENOMIC DNA]</scope>
    <source>
        <strain evidence="3 4">CDVBN77</strain>
    </source>
</reference>
<proteinExistence type="inferred from homology"/>
<comment type="caution">
    <text evidence="3">The sequence shown here is derived from an EMBL/GenBank/DDBJ whole genome shotgun (WGS) entry which is preliminary data.</text>
</comment>
<dbReference type="Gene3D" id="1.10.630.10">
    <property type="entry name" value="Cytochrome P450"/>
    <property type="match status" value="1"/>
</dbReference>
<dbReference type="SUPFAM" id="SSF48264">
    <property type="entry name" value="Cytochrome P450"/>
    <property type="match status" value="1"/>
</dbReference>
<accession>A0A5N3PAQ2</accession>
<dbReference type="Proteomes" id="UP000325684">
    <property type="component" value="Unassembled WGS sequence"/>
</dbReference>
<sequence>MSKNPQPDWDPRSRAALDNQIATYDGMRGRCPVAYSDYLNWSVFRHVDVMRVLRDHGTFSNVVSSHPSVPNGMDPPEHTGYREIIEPYFGPEQVLALEPVCRSIAADLVKRLPAGGEVELMGGFAQDFALRIQCAFMGWPASQHEWLRRWIRRNHDATLAGDRAATAAVALEFDVFIRDLLDVRRKAGNAAPDDLTTRLLGEQIGNRLLNDEEIVSMVRNWTVGELGTIAASVGILAHYMAAHADLQRRLREDPSLLPAAIDEILRIHSPLIASRRITTQLVEIGGRRLEADERISLIWASANRDEAVFEDPDQFRLDRDPSQNLLYGAGIHLCPGAALARMELRVVMEELLAKTDDIALRPERSPVLATYPASGFASLALWIR</sequence>
<dbReference type="RefSeq" id="WP_150944702.1">
    <property type="nucleotide sequence ID" value="NZ_VCMV01000015.1"/>
</dbReference>
<evidence type="ECO:0000313" key="4">
    <source>
        <dbReference type="Proteomes" id="UP000325684"/>
    </source>
</evidence>
<dbReference type="AlphaFoldDB" id="A0A5N3PAQ2"/>
<comment type="similarity">
    <text evidence="2">Belongs to the cytochrome P450 family.</text>
</comment>
<dbReference type="PANTHER" id="PTHR46696:SF6">
    <property type="entry name" value="P450, PUTATIVE (EUROFUNG)-RELATED"/>
    <property type="match status" value="1"/>
</dbReference>
<name>A0A5N3PAQ2_9HYPH</name>
<dbReference type="GO" id="GO:0004497">
    <property type="term" value="F:monooxygenase activity"/>
    <property type="evidence" value="ECO:0007669"/>
    <property type="project" value="InterPro"/>
</dbReference>
<dbReference type="PANTHER" id="PTHR46696">
    <property type="entry name" value="P450, PUTATIVE (EUROFUNG)-RELATED"/>
    <property type="match status" value="1"/>
</dbReference>
<evidence type="ECO:0000313" key="3">
    <source>
        <dbReference type="EMBL" id="KAB0266820.1"/>
    </source>
</evidence>
<dbReference type="GO" id="GO:0020037">
    <property type="term" value="F:heme binding"/>
    <property type="evidence" value="ECO:0007669"/>
    <property type="project" value="InterPro"/>
</dbReference>